<evidence type="ECO:0000313" key="1">
    <source>
        <dbReference type="EMBL" id="OAT71871.1"/>
    </source>
</evidence>
<proteinExistence type="predicted"/>
<gene>
    <name evidence="1" type="ORF">A7K69_10700</name>
</gene>
<sequence>MALSPELNFEEIAAEDLRPVLKTFRFDFEKNILTSEVIDGIEAAKQIIMFALRIPRYAYPILSSDFGNEIEKLIADNETTVEYKKMELPRLIEEALIHLDFVESVEEFEIEHKDDAFYVNFVVYTTEGPIEIEEVFGEGV</sequence>
<dbReference type="AlphaFoldDB" id="A0A1B7KP76"/>
<accession>A0A1B7KP76</accession>
<organism evidence="1 2">
    <name type="scientific">Parageobacillus thermoglucosidasius</name>
    <name type="common">Geobacillus thermoglucosidasius</name>
    <dbReference type="NCBI Taxonomy" id="1426"/>
    <lineage>
        <taxon>Bacteria</taxon>
        <taxon>Bacillati</taxon>
        <taxon>Bacillota</taxon>
        <taxon>Bacilli</taxon>
        <taxon>Bacillales</taxon>
        <taxon>Anoxybacillaceae</taxon>
        <taxon>Parageobacillus</taxon>
    </lineage>
</organism>
<dbReference type="OrthoDB" id="89089at2"/>
<name>A0A1B7KP76_PARTM</name>
<dbReference type="Proteomes" id="UP000078290">
    <property type="component" value="Unassembled WGS sequence"/>
</dbReference>
<dbReference type="EMBL" id="LXMA01000038">
    <property type="protein sequence ID" value="OAT71871.1"/>
    <property type="molecule type" value="Genomic_DNA"/>
</dbReference>
<protein>
    <submittedName>
        <fullName evidence="1">Phage portal protein</fullName>
    </submittedName>
</protein>
<dbReference type="Pfam" id="PF10934">
    <property type="entry name" value="Sheath_initiator"/>
    <property type="match status" value="1"/>
</dbReference>
<evidence type="ECO:0000313" key="2">
    <source>
        <dbReference type="Proteomes" id="UP000078290"/>
    </source>
</evidence>
<comment type="caution">
    <text evidence="1">The sequence shown here is derived from an EMBL/GenBank/DDBJ whole genome shotgun (WGS) entry which is preliminary data.</text>
</comment>
<reference evidence="2" key="1">
    <citation type="submission" date="2016-05" db="EMBL/GenBank/DDBJ databases">
        <authorList>
            <person name="Wang W."/>
            <person name="Zhu L."/>
        </authorList>
    </citation>
    <scope>NUCLEOTIDE SEQUENCE [LARGE SCALE GENOMIC DNA]</scope>
    <source>
        <strain evidence="2">W-2</strain>
    </source>
</reference>
<dbReference type="InterPro" id="IPR020288">
    <property type="entry name" value="Sheath_initiator"/>
</dbReference>
<dbReference type="RefSeq" id="WP_064552378.1">
    <property type="nucleotide sequence ID" value="NZ_LXMA01000038.1"/>
</dbReference>